<comment type="similarity">
    <text evidence="1">Belongs to the peptidase S33 family.</text>
</comment>
<organism evidence="5 6">
    <name type="scientific">Candida dubliniensis (strain CD36 / ATCC MYA-646 / CBS 7987 / NCPF 3949 / NRRL Y-17841)</name>
    <name type="common">Yeast</name>
    <dbReference type="NCBI Taxonomy" id="573826"/>
    <lineage>
        <taxon>Eukaryota</taxon>
        <taxon>Fungi</taxon>
        <taxon>Dikarya</taxon>
        <taxon>Ascomycota</taxon>
        <taxon>Saccharomycotina</taxon>
        <taxon>Pichiomycetes</taxon>
        <taxon>Debaryomycetaceae</taxon>
        <taxon>Candida/Lodderomyces clade</taxon>
        <taxon>Candida</taxon>
    </lineage>
</organism>
<dbReference type="InterPro" id="IPR000073">
    <property type="entry name" value="AB_hydrolase_1"/>
</dbReference>
<evidence type="ECO:0000259" key="3">
    <source>
        <dbReference type="Pfam" id="PF00561"/>
    </source>
</evidence>
<dbReference type="Pfam" id="PF00561">
    <property type="entry name" value="Abhydrolase_1"/>
    <property type="match status" value="1"/>
</dbReference>
<feature type="domain" description="AB hydrolase-1" evidence="3">
    <location>
        <begin position="74"/>
        <end position="224"/>
    </location>
</feature>
<dbReference type="PANTHER" id="PTHR43248:SF2">
    <property type="entry name" value="PROLYL AMINOPEPTIDASE"/>
    <property type="match status" value="1"/>
</dbReference>
<dbReference type="InterPro" id="IPR051601">
    <property type="entry name" value="Serine_prot/Carboxylest_S33"/>
</dbReference>
<dbReference type="Proteomes" id="UP000002605">
    <property type="component" value="Chromosome 2"/>
</dbReference>
<dbReference type="AlphaFoldDB" id="B9WC51"/>
<dbReference type="Gene3D" id="3.40.50.1820">
    <property type="entry name" value="alpha/beta hydrolase"/>
    <property type="match status" value="1"/>
</dbReference>
<accession>B9WC51</accession>
<evidence type="ECO:0000313" key="5">
    <source>
        <dbReference type="EMBL" id="CAX43973.1"/>
    </source>
</evidence>
<dbReference type="GO" id="GO:0004177">
    <property type="term" value="F:aminopeptidase activity"/>
    <property type="evidence" value="ECO:0007669"/>
    <property type="project" value="UniProtKB-KW"/>
</dbReference>
<gene>
    <name evidence="4" type="ordered locus">Cd36_21930</name>
    <name evidence="5" type="ORF">CD36_21930</name>
</gene>
<keyword evidence="6" id="KW-1185">Reference proteome</keyword>
<keyword evidence="5" id="KW-0645">Protease</keyword>
<dbReference type="eggNOG" id="ENOG502QSNW">
    <property type="taxonomic scope" value="Eukaryota"/>
</dbReference>
<dbReference type="GeneID" id="8046210"/>
<dbReference type="ESTHER" id="candc-b9wc51">
    <property type="family name" value="Proline_iminopeptidase"/>
</dbReference>
<evidence type="ECO:0000256" key="2">
    <source>
        <dbReference type="ARBA" id="ARBA00022801"/>
    </source>
</evidence>
<evidence type="ECO:0000313" key="4">
    <source>
        <dbReference type="CGD" id="CAL0000170440"/>
    </source>
</evidence>
<evidence type="ECO:0000313" key="6">
    <source>
        <dbReference type="Proteomes" id="UP000002605"/>
    </source>
</evidence>
<dbReference type="GO" id="GO:0006508">
    <property type="term" value="P:proteolysis"/>
    <property type="evidence" value="ECO:0007669"/>
    <property type="project" value="InterPro"/>
</dbReference>
<dbReference type="EMBL" id="FM992689">
    <property type="protein sequence ID" value="CAX43973.1"/>
    <property type="molecule type" value="Genomic_DNA"/>
</dbReference>
<dbReference type="HOGENOM" id="CLU_024518_2_1_1"/>
<proteinExistence type="inferred from homology"/>
<dbReference type="SUPFAM" id="SSF53474">
    <property type="entry name" value="alpha/beta-Hydrolases"/>
    <property type="match status" value="1"/>
</dbReference>
<dbReference type="CGD" id="CAL0000170440">
    <property type="gene designation" value="Cd36_21930"/>
</dbReference>
<evidence type="ECO:0000256" key="1">
    <source>
        <dbReference type="ARBA" id="ARBA00010088"/>
    </source>
</evidence>
<keyword evidence="2 5" id="KW-0378">Hydrolase</keyword>
<dbReference type="OrthoDB" id="1898734at2759"/>
<dbReference type="PANTHER" id="PTHR43248">
    <property type="entry name" value="2-SUCCINYL-6-HYDROXY-2,4-CYCLOHEXADIENE-1-CARBOXYLATE SYNTHASE"/>
    <property type="match status" value="1"/>
</dbReference>
<dbReference type="VEuPathDB" id="FungiDB:CD36_21930"/>
<reference evidence="5 6" key="1">
    <citation type="journal article" date="2009" name="Genome Res.">
        <title>Comparative genomics of the fungal pathogens Candida dubliniensis and Candida albicans.</title>
        <authorList>
            <person name="Jackson A.P."/>
            <person name="Gamble J.A."/>
            <person name="Yeomans T."/>
            <person name="Moran G.P."/>
            <person name="Saunders D."/>
            <person name="Harris D."/>
            <person name="Aslett M."/>
            <person name="Barrell J.F."/>
            <person name="Butler G."/>
            <person name="Citiulo F."/>
            <person name="Coleman D.C."/>
            <person name="de Groot P.W.J."/>
            <person name="Goodwin T.J."/>
            <person name="Quail M.A."/>
            <person name="McQuillan J."/>
            <person name="Munro C.A."/>
            <person name="Pain A."/>
            <person name="Poulter R.T."/>
            <person name="Rajandream M.A."/>
            <person name="Renauld H."/>
            <person name="Spiering M.J."/>
            <person name="Tivey A."/>
            <person name="Gow N.A.R."/>
            <person name="Barrell B."/>
            <person name="Sullivan D.J."/>
            <person name="Berriman M."/>
        </authorList>
    </citation>
    <scope>NUCLEOTIDE SEQUENCE [LARGE SCALE GENOMIC DNA]</scope>
    <source>
        <strain evidence="6">CD36 / ATCC MYA-646 / CBS 7987 / NCPF 3949 / NRRL Y-17841</strain>
    </source>
</reference>
<dbReference type="KEGG" id="cdu:CD36_21930"/>
<keyword evidence="5" id="KW-0031">Aminopeptidase</keyword>
<dbReference type="RefSeq" id="XP_002418670.1">
    <property type="nucleotide sequence ID" value="XM_002418625.1"/>
</dbReference>
<dbReference type="PRINTS" id="PR00793">
    <property type="entry name" value="PROAMNOPTASE"/>
</dbReference>
<dbReference type="InterPro" id="IPR002410">
    <property type="entry name" value="Peptidase_S33"/>
</dbReference>
<dbReference type="EC" id="3.4.11.5" evidence="5"/>
<sequence length="471" mass="54536">MVTSKIIDYFRLKDIVNQRIVYELPLNYTDLQSSSSSSSSTIKVAITITSKFDKNLHNEKEGFEKVLLPEKPKLIVYLQGGPGFPCPVPTSNSGKTKVLLEKGYQIVYLDQRGTGLSTPLEVNTFRDLVLKEYGNFEVDTQLKFILNFRADSIVRDLEQIRKDLIGNHHKWSIMGQSYGGFCCFTYLSLFPESISEVIITGGVPPVQFEADDVYRATYQRTIERNLHYYDKYPRDQSKVVRICEYLHTNTVTLPNGGNLSVERFQQLGLRFGGTGGTDSIHLIVSKFDYDLDLFGYPTYDLLNTIQQFLGFETNVIYALFQEAIYCNQNFKSNWTADRLRYTSENEKLFTLNKDRIFFTGEMVYKSMFDDYSELRPFKELAYALHELSEWSVIYDPKVLKTITWDKVPIVAATYFDDQYVDFEITRKVKQEIIPRGNLRQFITNEYFHNGLGQDPETILSSLFDLLDREID</sequence>
<dbReference type="InterPro" id="IPR029058">
    <property type="entry name" value="AB_hydrolase_fold"/>
</dbReference>
<name>B9WC51_CANDC</name>
<protein>
    <submittedName>
        <fullName evidence="5">Prolyl aminopeptidase A, putative</fullName>
        <ecNumber evidence="5">3.4.11.5</ecNumber>
    </submittedName>
</protein>